<protein>
    <submittedName>
        <fullName evidence="1">Uncharacterized protein</fullName>
    </submittedName>
</protein>
<gene>
    <name evidence="1" type="ORF">PITC_095630</name>
</gene>
<keyword evidence="2" id="KW-1185">Reference proteome</keyword>
<evidence type="ECO:0000313" key="2">
    <source>
        <dbReference type="Proteomes" id="UP000030104"/>
    </source>
</evidence>
<organism evidence="1 2">
    <name type="scientific">Penicillium italicum</name>
    <name type="common">Blue mold</name>
    <dbReference type="NCBI Taxonomy" id="40296"/>
    <lineage>
        <taxon>Eukaryota</taxon>
        <taxon>Fungi</taxon>
        <taxon>Dikarya</taxon>
        <taxon>Ascomycota</taxon>
        <taxon>Pezizomycotina</taxon>
        <taxon>Eurotiomycetes</taxon>
        <taxon>Eurotiomycetidae</taxon>
        <taxon>Eurotiales</taxon>
        <taxon>Aspergillaceae</taxon>
        <taxon>Penicillium</taxon>
    </lineage>
</organism>
<proteinExistence type="predicted"/>
<evidence type="ECO:0000313" key="1">
    <source>
        <dbReference type="EMBL" id="KGO69241.1"/>
    </source>
</evidence>
<reference evidence="1 2" key="1">
    <citation type="journal article" date="2015" name="Mol. Plant Microbe Interact.">
        <title>Genome, transcriptome, and functional analyses of Penicillium expansum provide new insights into secondary metabolism and pathogenicity.</title>
        <authorList>
            <person name="Ballester A.R."/>
            <person name="Marcet-Houben M."/>
            <person name="Levin E."/>
            <person name="Sela N."/>
            <person name="Selma-Lazaro C."/>
            <person name="Carmona L."/>
            <person name="Wisniewski M."/>
            <person name="Droby S."/>
            <person name="Gonzalez-Candelas L."/>
            <person name="Gabaldon T."/>
        </authorList>
    </citation>
    <scope>NUCLEOTIDE SEQUENCE [LARGE SCALE GENOMIC DNA]</scope>
    <source>
        <strain evidence="1 2">PHI-1</strain>
    </source>
</reference>
<dbReference type="EMBL" id="JQGA01001157">
    <property type="protein sequence ID" value="KGO69241.1"/>
    <property type="molecule type" value="Genomic_DNA"/>
</dbReference>
<accession>A0A0A2KQR3</accession>
<dbReference type="Proteomes" id="UP000030104">
    <property type="component" value="Unassembled WGS sequence"/>
</dbReference>
<dbReference type="HOGENOM" id="CLU_2942520_0_0_1"/>
<name>A0A0A2KQR3_PENIT</name>
<sequence length="60" mass="6782">MYSHSLICSPPAKLPSPILLFFPFFSQNFSTHDAHLDSVVSECLARSYRLFVSIPLSPLR</sequence>
<comment type="caution">
    <text evidence="1">The sequence shown here is derived from an EMBL/GenBank/DDBJ whole genome shotgun (WGS) entry which is preliminary data.</text>
</comment>
<dbReference type="AlphaFoldDB" id="A0A0A2KQR3"/>